<organism evidence="2 3">
    <name type="scientific">Paspalum notatum var. saurae</name>
    <dbReference type="NCBI Taxonomy" id="547442"/>
    <lineage>
        <taxon>Eukaryota</taxon>
        <taxon>Viridiplantae</taxon>
        <taxon>Streptophyta</taxon>
        <taxon>Embryophyta</taxon>
        <taxon>Tracheophyta</taxon>
        <taxon>Spermatophyta</taxon>
        <taxon>Magnoliopsida</taxon>
        <taxon>Liliopsida</taxon>
        <taxon>Poales</taxon>
        <taxon>Poaceae</taxon>
        <taxon>PACMAD clade</taxon>
        <taxon>Panicoideae</taxon>
        <taxon>Andropogonodae</taxon>
        <taxon>Paspaleae</taxon>
        <taxon>Paspalinae</taxon>
        <taxon>Paspalum</taxon>
    </lineage>
</organism>
<name>A0AAQ3UD45_PASNO</name>
<reference evidence="2 3" key="1">
    <citation type="submission" date="2024-02" db="EMBL/GenBank/DDBJ databases">
        <title>High-quality chromosome-scale genome assembly of Pensacola bahiagrass (Paspalum notatum Flugge var. saurae).</title>
        <authorList>
            <person name="Vega J.M."/>
            <person name="Podio M."/>
            <person name="Orjuela J."/>
            <person name="Siena L.A."/>
            <person name="Pessino S.C."/>
            <person name="Combes M.C."/>
            <person name="Mariac C."/>
            <person name="Albertini E."/>
            <person name="Pupilli F."/>
            <person name="Ortiz J.P.A."/>
            <person name="Leblanc O."/>
        </authorList>
    </citation>
    <scope>NUCLEOTIDE SEQUENCE [LARGE SCALE GENOMIC DNA]</scope>
    <source>
        <strain evidence="2">R1</strain>
        <tissue evidence="2">Leaf</tissue>
    </source>
</reference>
<feature type="region of interest" description="Disordered" evidence="1">
    <location>
        <begin position="1"/>
        <end position="20"/>
    </location>
</feature>
<evidence type="ECO:0000256" key="1">
    <source>
        <dbReference type="SAM" id="MobiDB-lite"/>
    </source>
</evidence>
<accession>A0AAQ3UD45</accession>
<evidence type="ECO:0000313" key="3">
    <source>
        <dbReference type="Proteomes" id="UP001341281"/>
    </source>
</evidence>
<keyword evidence="3" id="KW-1185">Reference proteome</keyword>
<gene>
    <name evidence="2" type="ORF">U9M48_034754</name>
</gene>
<dbReference type="AlphaFoldDB" id="A0AAQ3UD45"/>
<proteinExistence type="predicted"/>
<protein>
    <submittedName>
        <fullName evidence="2">Uncharacterized protein</fullName>
    </submittedName>
</protein>
<evidence type="ECO:0000313" key="2">
    <source>
        <dbReference type="EMBL" id="WVZ88209.1"/>
    </source>
</evidence>
<dbReference type="EMBL" id="CP144752">
    <property type="protein sequence ID" value="WVZ88209.1"/>
    <property type="molecule type" value="Genomic_DNA"/>
</dbReference>
<sequence length="80" mass="8944">MGCSAVVSQSQDQEQVGHRAVAPPRSINGAHEHYASHIQVLLPSSRHYSWASVMSTLRIVMTSLMWKRSTQQQVPTQKQS</sequence>
<feature type="compositionally biased region" description="Polar residues" evidence="1">
    <location>
        <begin position="1"/>
        <end position="14"/>
    </location>
</feature>
<dbReference type="Proteomes" id="UP001341281">
    <property type="component" value="Chromosome 08"/>
</dbReference>